<accession>A0A3N2DQ45</accession>
<sequence>MSATPSSVRIGCASAFWGDTETAAQQLIEGGQLDYLVFDYLAEITMAIMAGQKLRNPESGFAADFVRPVMAPLLTQIKQQGVKVVSNAGGINPQACAAALQEQAERQGVALKIAVVDGDDLSAQQPAYREADLREMFSGAAMPESVLSMNAYLGVEAIVKALAEGADVVITGRVVDSAVAVAPLVHEFGWSMTDYDKLAQASLAGHIIECGAHCTGGNFTDWQLVEDGFANMGFPIVEVEANGAFVVSKPEHTGGLVSCATVAEQIVYEIGDPHNYLLPDVVCDFSAVQLTQLGKDRVAVSGATGRAPSPYYKMSLTYLDGYKCTASFLLAGIDARAKAKAVSEAILSKTSRLFDQRGLAAYSATDVELLGSNATYNDDQFAEDNQQLARLGREIVVKISVAHQDKKALGLFAREIAQAATAMAPGLTGLVGGRPSVTPKIGLFSALVDKSDCQPTVTLGEQRWPLPLRHVEAEPEAAYSEPELAVTEPLTSTVPLVKLAWARSGDKGNHSNIGVIAREPEFLNYIEASLTDSAVAAYFSHVLADDGRVQSWRLPGFSARNYLLENSLGGGGISSLRIDPQGKAYAQQLLQFPINVPMALAQRLMSEEG</sequence>
<dbReference type="PANTHER" id="PTHR47708">
    <property type="match status" value="1"/>
</dbReference>
<dbReference type="Proteomes" id="UP000275394">
    <property type="component" value="Unassembled WGS sequence"/>
</dbReference>
<name>A0A3N2DQ45_9GAMM</name>
<dbReference type="InterPro" id="IPR010839">
    <property type="entry name" value="AtuA_N"/>
</dbReference>
<dbReference type="Pfam" id="PF07287">
    <property type="entry name" value="AtuA"/>
    <property type="match status" value="1"/>
</dbReference>
<evidence type="ECO:0000259" key="2">
    <source>
        <dbReference type="Pfam" id="PF23544"/>
    </source>
</evidence>
<organism evidence="3 4">
    <name type="scientific">Sinobacterium caligoides</name>
    <dbReference type="NCBI Taxonomy" id="933926"/>
    <lineage>
        <taxon>Bacteria</taxon>
        <taxon>Pseudomonadati</taxon>
        <taxon>Pseudomonadota</taxon>
        <taxon>Gammaproteobacteria</taxon>
        <taxon>Cellvibrionales</taxon>
        <taxon>Spongiibacteraceae</taxon>
        <taxon>Sinobacterium</taxon>
    </lineage>
</organism>
<dbReference type="AlphaFoldDB" id="A0A3N2DQ45"/>
<reference evidence="3 4" key="1">
    <citation type="submission" date="2018-11" db="EMBL/GenBank/DDBJ databases">
        <title>Genomic Encyclopedia of Type Strains, Phase IV (KMG-IV): sequencing the most valuable type-strain genomes for metagenomic binning, comparative biology and taxonomic classification.</title>
        <authorList>
            <person name="Goeker M."/>
        </authorList>
    </citation>
    <scope>NUCLEOTIDE SEQUENCE [LARGE SCALE GENOMIC DNA]</scope>
    <source>
        <strain evidence="3 4">DSM 100316</strain>
    </source>
</reference>
<dbReference type="InterPro" id="IPR056362">
    <property type="entry name" value="AtuA-like_ferredoxin_dom"/>
</dbReference>
<evidence type="ECO:0000259" key="1">
    <source>
        <dbReference type="Pfam" id="PF07287"/>
    </source>
</evidence>
<gene>
    <name evidence="3" type="ORF">EDC56_2184</name>
</gene>
<dbReference type="Pfam" id="PF23544">
    <property type="entry name" value="AtuA_ferredoxin"/>
    <property type="match status" value="1"/>
</dbReference>
<feature type="domain" description="AtuA-like ferredoxin-fold" evidence="2">
    <location>
        <begin position="494"/>
        <end position="594"/>
    </location>
</feature>
<dbReference type="PANTHER" id="PTHR47708:SF2">
    <property type="entry name" value="SI:CH73-132F6.5"/>
    <property type="match status" value="1"/>
</dbReference>
<evidence type="ECO:0000313" key="3">
    <source>
        <dbReference type="EMBL" id="ROS01739.1"/>
    </source>
</evidence>
<evidence type="ECO:0000313" key="4">
    <source>
        <dbReference type="Proteomes" id="UP000275394"/>
    </source>
</evidence>
<dbReference type="EMBL" id="RKHR01000004">
    <property type="protein sequence ID" value="ROS01739.1"/>
    <property type="molecule type" value="Genomic_DNA"/>
</dbReference>
<protein>
    <submittedName>
        <fullName evidence="3">Uncharacterized protein DUF1446</fullName>
    </submittedName>
</protein>
<feature type="domain" description="Acyclic terpene utilisation N-terminal" evidence="1">
    <location>
        <begin position="8"/>
        <end position="458"/>
    </location>
</feature>
<dbReference type="OrthoDB" id="9763456at2"/>
<keyword evidence="4" id="KW-1185">Reference proteome</keyword>
<proteinExistence type="predicted"/>
<dbReference type="RefSeq" id="WP_123712496.1">
    <property type="nucleotide sequence ID" value="NZ_RKHR01000004.1"/>
</dbReference>
<comment type="caution">
    <text evidence="3">The sequence shown here is derived from an EMBL/GenBank/DDBJ whole genome shotgun (WGS) entry which is preliminary data.</text>
</comment>